<dbReference type="KEGG" id="ctae:BGI42_02930"/>
<dbReference type="InterPro" id="IPR024455">
    <property type="entry name" value="Phage_capsid"/>
</dbReference>
<evidence type="ECO:0000313" key="4">
    <source>
        <dbReference type="Proteomes" id="UP000094652"/>
    </source>
</evidence>
<keyword evidence="4" id="KW-1185">Reference proteome</keyword>
<dbReference type="NCBIfam" id="TIGR01554">
    <property type="entry name" value="major_cap_HK97"/>
    <property type="match status" value="1"/>
</dbReference>
<dbReference type="AlphaFoldDB" id="A0A1D7XHA2"/>
<comment type="subcellular location">
    <subcellularLocation>
        <location evidence="1">Virion</location>
    </subcellularLocation>
</comment>
<protein>
    <submittedName>
        <fullName evidence="3">Phage major capsid protein</fullName>
    </submittedName>
</protein>
<dbReference type="STRING" id="394958.BGI42_02930"/>
<evidence type="ECO:0000259" key="2">
    <source>
        <dbReference type="Pfam" id="PF05065"/>
    </source>
</evidence>
<evidence type="ECO:0000313" key="3">
    <source>
        <dbReference type="EMBL" id="AOR22727.1"/>
    </source>
</evidence>
<gene>
    <name evidence="3" type="ORF">BGI42_02930</name>
</gene>
<dbReference type="Pfam" id="PF05065">
    <property type="entry name" value="Phage_capsid"/>
    <property type="match status" value="1"/>
</dbReference>
<feature type="domain" description="Phage capsid-like C-terminal" evidence="2">
    <location>
        <begin position="124"/>
        <end position="396"/>
    </location>
</feature>
<evidence type="ECO:0000256" key="1">
    <source>
        <dbReference type="ARBA" id="ARBA00004328"/>
    </source>
</evidence>
<reference evidence="4" key="1">
    <citation type="submission" date="2016-09" db="EMBL/GenBank/DDBJ databases">
        <title>Genomics of Clostridium taeniosporum, an organism which forms endospores with ribbon-like appendages.</title>
        <authorList>
            <person name="Walker J.R."/>
        </authorList>
    </citation>
    <scope>NUCLEOTIDE SEQUENCE [LARGE SCALE GENOMIC DNA]</scope>
    <source>
        <strain evidence="4">1/k</strain>
    </source>
</reference>
<dbReference type="Gene3D" id="3.30.2320.10">
    <property type="entry name" value="hypothetical protein PF0899 domain"/>
    <property type="match status" value="1"/>
</dbReference>
<dbReference type="InterPro" id="IPR054612">
    <property type="entry name" value="Phage_capsid-like_C"/>
</dbReference>
<dbReference type="SUPFAM" id="SSF56563">
    <property type="entry name" value="Major capsid protein gp5"/>
    <property type="match status" value="1"/>
</dbReference>
<dbReference type="EMBL" id="CP017253">
    <property type="protein sequence ID" value="AOR22727.1"/>
    <property type="molecule type" value="Genomic_DNA"/>
</dbReference>
<dbReference type="Gene3D" id="3.30.2400.10">
    <property type="entry name" value="Major capsid protein gp5"/>
    <property type="match status" value="1"/>
</dbReference>
<dbReference type="RefSeq" id="WP_069678887.1">
    <property type="nucleotide sequence ID" value="NZ_CP017253.2"/>
</dbReference>
<proteinExistence type="predicted"/>
<name>A0A1D7XHA2_9CLOT</name>
<dbReference type="Proteomes" id="UP000094652">
    <property type="component" value="Chromosome"/>
</dbReference>
<accession>A0A1D7XHA2</accession>
<sequence>MNKILELREKRAKIWEDAKKFLDSKRNESGLISAEDTETYEKMEVDVVNLGKEIDRLERQAALDLELSKATSTAIRNIPNGNLSGETKTGRATDEYKKAFWKAMKNKNSLDIQNSLQVGTDSEGGYLVPDEFEKTLIESLEEQNIFRQLANVITTSSGDKKIPVVASKGTASWVDEEGAIPESDDAFSQVSIGAYKLATMIKVSEELLNDSVFNLESYIAKEFARRIGAKEEEAFFIGDGTGKPTGIFNATGGASLGVIAASATAITLDEIMDLFYSLKSPYRKNAVFTMNDATVKAIRKLKDSNGQYLWQPSVTAGEPDTVLNRPVKTSAYVPTLGAGAKPIAFGDFSYYWVADRQGRSFQRLNELYAATGQVGFKATQRVDGKLILPEAIKVLQMKDK</sequence>
<dbReference type="OrthoDB" id="9786516at2"/>
<organism evidence="3 4">
    <name type="scientific">Clostridium taeniosporum</name>
    <dbReference type="NCBI Taxonomy" id="394958"/>
    <lineage>
        <taxon>Bacteria</taxon>
        <taxon>Bacillati</taxon>
        <taxon>Bacillota</taxon>
        <taxon>Clostridia</taxon>
        <taxon>Eubacteriales</taxon>
        <taxon>Clostridiaceae</taxon>
        <taxon>Clostridium</taxon>
    </lineage>
</organism>